<name>A0A934N785_9BACT</name>
<dbReference type="InterPro" id="IPR036390">
    <property type="entry name" value="WH_DNA-bd_sf"/>
</dbReference>
<evidence type="ECO:0000259" key="9">
    <source>
        <dbReference type="Pfam" id="PF02863"/>
    </source>
</evidence>
<evidence type="ECO:0000259" key="8">
    <source>
        <dbReference type="Pfam" id="PF01316"/>
    </source>
</evidence>
<keyword evidence="11" id="KW-1185">Reference proteome</keyword>
<reference evidence="10" key="1">
    <citation type="submission" date="2020-10" db="EMBL/GenBank/DDBJ databases">
        <title>Ca. Dormibacterota MAGs.</title>
        <authorList>
            <person name="Montgomery K."/>
        </authorList>
    </citation>
    <scope>NUCLEOTIDE SEQUENCE [LARGE SCALE GENOMIC DNA]</scope>
    <source>
        <strain evidence="10">SC8812_S17_10</strain>
    </source>
</reference>
<evidence type="ECO:0000256" key="7">
    <source>
        <dbReference type="HAMAP-Rule" id="MF_00173"/>
    </source>
</evidence>
<dbReference type="GO" id="GO:0003700">
    <property type="term" value="F:DNA-binding transcription factor activity"/>
    <property type="evidence" value="ECO:0007669"/>
    <property type="project" value="UniProtKB-UniRule"/>
</dbReference>
<feature type="domain" description="Arginine repressor C-terminal" evidence="9">
    <location>
        <begin position="66"/>
        <end position="127"/>
    </location>
</feature>
<dbReference type="HAMAP" id="MF_00173">
    <property type="entry name" value="Arg_repressor"/>
    <property type="match status" value="1"/>
</dbReference>
<dbReference type="GO" id="GO:0003677">
    <property type="term" value="F:DNA binding"/>
    <property type="evidence" value="ECO:0007669"/>
    <property type="project" value="UniProtKB-KW"/>
</dbReference>
<protein>
    <recommendedName>
        <fullName evidence="7">Arginine repressor</fullName>
    </recommendedName>
</protein>
<dbReference type="Gene3D" id="3.30.1360.40">
    <property type="match status" value="1"/>
</dbReference>
<feature type="domain" description="Arginine repressor DNA-binding" evidence="8">
    <location>
        <begin position="2"/>
        <end position="52"/>
    </location>
</feature>
<gene>
    <name evidence="7" type="primary">argR</name>
    <name evidence="10" type="ORF">JF922_09615</name>
</gene>
<organism evidence="10 11">
    <name type="scientific">Candidatus Nephthysia bennettiae</name>
    <dbReference type="NCBI Taxonomy" id="3127016"/>
    <lineage>
        <taxon>Bacteria</taxon>
        <taxon>Bacillati</taxon>
        <taxon>Candidatus Dormiibacterota</taxon>
        <taxon>Candidatus Dormibacteria</taxon>
        <taxon>Candidatus Dormibacterales</taxon>
        <taxon>Candidatus Dormibacteraceae</taxon>
        <taxon>Candidatus Nephthysia</taxon>
    </lineage>
</organism>
<dbReference type="PRINTS" id="PR01467">
    <property type="entry name" value="ARGREPRESSOR"/>
</dbReference>
<dbReference type="RefSeq" id="WP_338201229.1">
    <property type="nucleotide sequence ID" value="NZ_JAEKNR010000105.1"/>
</dbReference>
<dbReference type="GO" id="GO:0005737">
    <property type="term" value="C:cytoplasm"/>
    <property type="evidence" value="ECO:0007669"/>
    <property type="project" value="UniProtKB-SubCell"/>
</dbReference>
<dbReference type="InterPro" id="IPR036388">
    <property type="entry name" value="WH-like_DNA-bd_sf"/>
</dbReference>
<sequence>MKEDRQRAILELVRGGPVHTQHELARALGERGFTATQATVSRDIQELGLVRTGEGYRPGTPVSAVSELVLSMTQVEFLMVVRTPPGTANLVARAVDEAGLEGVAGTVAGDDTILAVLADGEASEGLRRFLGG</sequence>
<evidence type="ECO:0000313" key="11">
    <source>
        <dbReference type="Proteomes" id="UP000612893"/>
    </source>
</evidence>
<dbReference type="InterPro" id="IPR020900">
    <property type="entry name" value="Arg_repress_DNA-bd"/>
</dbReference>
<accession>A0A934N785</accession>
<dbReference type="Pfam" id="PF01316">
    <property type="entry name" value="Arg_repressor"/>
    <property type="match status" value="1"/>
</dbReference>
<dbReference type="Gene3D" id="1.10.10.10">
    <property type="entry name" value="Winged helix-like DNA-binding domain superfamily/Winged helix DNA-binding domain"/>
    <property type="match status" value="1"/>
</dbReference>
<evidence type="ECO:0000256" key="3">
    <source>
        <dbReference type="ARBA" id="ARBA00022490"/>
    </source>
</evidence>
<proteinExistence type="inferred from homology"/>
<keyword evidence="7" id="KW-0055">Arginine biosynthesis</keyword>
<dbReference type="GO" id="GO:0006526">
    <property type="term" value="P:L-arginine biosynthetic process"/>
    <property type="evidence" value="ECO:0007669"/>
    <property type="project" value="UniProtKB-KW"/>
</dbReference>
<evidence type="ECO:0000256" key="5">
    <source>
        <dbReference type="ARBA" id="ARBA00023125"/>
    </source>
</evidence>
<dbReference type="Pfam" id="PF02863">
    <property type="entry name" value="Arg_repressor_C"/>
    <property type="match status" value="1"/>
</dbReference>
<comment type="function">
    <text evidence="7">Regulates arginine biosynthesis genes.</text>
</comment>
<dbReference type="EMBL" id="JAEKNR010000105">
    <property type="protein sequence ID" value="MBJ7598326.1"/>
    <property type="molecule type" value="Genomic_DNA"/>
</dbReference>
<evidence type="ECO:0000256" key="6">
    <source>
        <dbReference type="ARBA" id="ARBA00023163"/>
    </source>
</evidence>
<dbReference type="Proteomes" id="UP000612893">
    <property type="component" value="Unassembled WGS sequence"/>
</dbReference>
<comment type="similarity">
    <text evidence="2 7">Belongs to the ArgR family.</text>
</comment>
<dbReference type="InterPro" id="IPR020899">
    <property type="entry name" value="Arg_repress_C"/>
</dbReference>
<comment type="caution">
    <text evidence="10">The sequence shown here is derived from an EMBL/GenBank/DDBJ whole genome shotgun (WGS) entry which is preliminary data.</text>
</comment>
<keyword evidence="7" id="KW-0678">Repressor</keyword>
<dbReference type="SUPFAM" id="SSF46785">
    <property type="entry name" value="Winged helix' DNA-binding domain"/>
    <property type="match status" value="1"/>
</dbReference>
<evidence type="ECO:0000256" key="1">
    <source>
        <dbReference type="ARBA" id="ARBA00004496"/>
    </source>
</evidence>
<keyword evidence="7" id="KW-0028">Amino-acid biosynthesis</keyword>
<keyword evidence="4 7" id="KW-0805">Transcription regulation</keyword>
<dbReference type="AlphaFoldDB" id="A0A934N785"/>
<comment type="subcellular location">
    <subcellularLocation>
        <location evidence="1 7">Cytoplasm</location>
    </subcellularLocation>
</comment>
<keyword evidence="3 7" id="KW-0963">Cytoplasm</keyword>
<dbReference type="GO" id="GO:1900079">
    <property type="term" value="P:regulation of arginine biosynthetic process"/>
    <property type="evidence" value="ECO:0007669"/>
    <property type="project" value="UniProtKB-UniRule"/>
</dbReference>
<dbReference type="SUPFAM" id="SSF55252">
    <property type="entry name" value="C-terminal domain of arginine repressor"/>
    <property type="match status" value="1"/>
</dbReference>
<evidence type="ECO:0000313" key="10">
    <source>
        <dbReference type="EMBL" id="MBJ7598326.1"/>
    </source>
</evidence>
<dbReference type="InterPro" id="IPR036251">
    <property type="entry name" value="Arg_repress_C_sf"/>
</dbReference>
<comment type="pathway">
    <text evidence="7">Amino-acid biosynthesis; L-arginine biosynthesis [regulation].</text>
</comment>
<dbReference type="PANTHER" id="PTHR34471">
    <property type="entry name" value="ARGININE REPRESSOR"/>
    <property type="match status" value="1"/>
</dbReference>
<dbReference type="InterPro" id="IPR001669">
    <property type="entry name" value="Arg_repress"/>
</dbReference>
<evidence type="ECO:0000256" key="4">
    <source>
        <dbReference type="ARBA" id="ARBA00023015"/>
    </source>
</evidence>
<dbReference type="PANTHER" id="PTHR34471:SF1">
    <property type="entry name" value="ARGININE REPRESSOR"/>
    <property type="match status" value="1"/>
</dbReference>
<evidence type="ECO:0000256" key="2">
    <source>
        <dbReference type="ARBA" id="ARBA00008316"/>
    </source>
</evidence>
<keyword evidence="6 7" id="KW-0804">Transcription</keyword>
<keyword evidence="5 7" id="KW-0238">DNA-binding</keyword>